<evidence type="ECO:0000313" key="3">
    <source>
        <dbReference type="Proteomes" id="UP000281553"/>
    </source>
</evidence>
<gene>
    <name evidence="2" type="ORF">DILT_LOCUS11814</name>
</gene>
<evidence type="ECO:0000256" key="1">
    <source>
        <dbReference type="SAM" id="MobiDB-lite"/>
    </source>
</evidence>
<keyword evidence="3" id="KW-1185">Reference proteome</keyword>
<dbReference type="AlphaFoldDB" id="A0A3P7LY61"/>
<feature type="compositionally biased region" description="Polar residues" evidence="1">
    <location>
        <begin position="29"/>
        <end position="41"/>
    </location>
</feature>
<reference evidence="2 3" key="1">
    <citation type="submission" date="2018-11" db="EMBL/GenBank/DDBJ databases">
        <authorList>
            <consortium name="Pathogen Informatics"/>
        </authorList>
    </citation>
    <scope>NUCLEOTIDE SEQUENCE [LARGE SCALE GENOMIC DNA]</scope>
</reference>
<evidence type="ECO:0000313" key="2">
    <source>
        <dbReference type="EMBL" id="VDN15983.1"/>
    </source>
</evidence>
<dbReference type="OrthoDB" id="6276322at2759"/>
<feature type="region of interest" description="Disordered" evidence="1">
    <location>
        <begin position="24"/>
        <end position="92"/>
    </location>
</feature>
<accession>A0A3P7LY61</accession>
<organism evidence="2 3">
    <name type="scientific">Dibothriocephalus latus</name>
    <name type="common">Fish tapeworm</name>
    <name type="synonym">Diphyllobothrium latum</name>
    <dbReference type="NCBI Taxonomy" id="60516"/>
    <lineage>
        <taxon>Eukaryota</taxon>
        <taxon>Metazoa</taxon>
        <taxon>Spiralia</taxon>
        <taxon>Lophotrochozoa</taxon>
        <taxon>Platyhelminthes</taxon>
        <taxon>Cestoda</taxon>
        <taxon>Eucestoda</taxon>
        <taxon>Diphyllobothriidea</taxon>
        <taxon>Diphyllobothriidae</taxon>
        <taxon>Dibothriocephalus</taxon>
    </lineage>
</organism>
<dbReference type="Proteomes" id="UP000281553">
    <property type="component" value="Unassembled WGS sequence"/>
</dbReference>
<feature type="compositionally biased region" description="Polar residues" evidence="1">
    <location>
        <begin position="77"/>
        <end position="86"/>
    </location>
</feature>
<proteinExistence type="predicted"/>
<name>A0A3P7LY61_DIBLA</name>
<dbReference type="EMBL" id="UYRU01064287">
    <property type="protein sequence ID" value="VDN15983.1"/>
    <property type="molecule type" value="Genomic_DNA"/>
</dbReference>
<protein>
    <submittedName>
        <fullName evidence="2">Uncharacterized protein</fullName>
    </submittedName>
</protein>
<sequence length="125" mass="13646">MHNFLPNSSFVVYICQDSQLPPPFPLSAEESSLSDPQTQLMANKRRPARRSAPSSTAHQFQSKPAFDAPKLRRPKSSFGSNPILPSNPQPGARLSLLLSINEDSELVLVPQPCQPPDDSSVVLPT</sequence>